<accession>A0A7I4Z1Z8</accession>
<sequence>YYKFSTANQNGRRNAANHRINSLHFLASVGDLHPQFRLQYSRCCEYYSVFLLLFTSHHPCSVVLLLPRLNTTHYKRILSSITKEYN</sequence>
<evidence type="ECO:0000313" key="1">
    <source>
        <dbReference type="Proteomes" id="UP000025227"/>
    </source>
</evidence>
<dbReference type="Proteomes" id="UP000025227">
    <property type="component" value="Unplaced"/>
</dbReference>
<name>A0A7I4Z1Z8_HAECO</name>
<keyword evidence="1" id="KW-1185">Reference proteome</keyword>
<organism evidence="1 2">
    <name type="scientific">Haemonchus contortus</name>
    <name type="common">Barber pole worm</name>
    <dbReference type="NCBI Taxonomy" id="6289"/>
    <lineage>
        <taxon>Eukaryota</taxon>
        <taxon>Metazoa</taxon>
        <taxon>Ecdysozoa</taxon>
        <taxon>Nematoda</taxon>
        <taxon>Chromadorea</taxon>
        <taxon>Rhabditida</taxon>
        <taxon>Rhabditina</taxon>
        <taxon>Rhabditomorpha</taxon>
        <taxon>Strongyloidea</taxon>
        <taxon>Trichostrongylidae</taxon>
        <taxon>Haemonchus</taxon>
    </lineage>
</organism>
<reference evidence="2" key="1">
    <citation type="submission" date="2020-12" db="UniProtKB">
        <authorList>
            <consortium name="WormBaseParasite"/>
        </authorList>
    </citation>
    <scope>IDENTIFICATION</scope>
    <source>
        <strain evidence="2">MHco3</strain>
    </source>
</reference>
<proteinExistence type="predicted"/>
<evidence type="ECO:0000313" key="2">
    <source>
        <dbReference type="WBParaSite" id="HCON_00168305-00001"/>
    </source>
</evidence>
<dbReference type="AlphaFoldDB" id="A0A7I4Z1Z8"/>
<dbReference type="WBParaSite" id="HCON_00168305-00001">
    <property type="protein sequence ID" value="HCON_00168305-00001"/>
    <property type="gene ID" value="HCON_00168305"/>
</dbReference>
<protein>
    <submittedName>
        <fullName evidence="2">Ovule protein</fullName>
    </submittedName>
</protein>